<evidence type="ECO:0000313" key="3">
    <source>
        <dbReference type="EMBL" id="CAF4506640.1"/>
    </source>
</evidence>
<evidence type="ECO:0000313" key="2">
    <source>
        <dbReference type="EMBL" id="CAF1618459.1"/>
    </source>
</evidence>
<organism evidence="2 4">
    <name type="scientific">Didymodactylos carnosus</name>
    <dbReference type="NCBI Taxonomy" id="1234261"/>
    <lineage>
        <taxon>Eukaryota</taxon>
        <taxon>Metazoa</taxon>
        <taxon>Spiralia</taxon>
        <taxon>Gnathifera</taxon>
        <taxon>Rotifera</taxon>
        <taxon>Eurotatoria</taxon>
        <taxon>Bdelloidea</taxon>
        <taxon>Philodinida</taxon>
        <taxon>Philodinidae</taxon>
        <taxon>Didymodactylos</taxon>
    </lineage>
</organism>
<proteinExistence type="predicted"/>
<protein>
    <submittedName>
        <fullName evidence="2">Uncharacterized protein</fullName>
    </submittedName>
</protein>
<dbReference type="AlphaFoldDB" id="A0A816C0M3"/>
<feature type="compositionally biased region" description="Basic and acidic residues" evidence="1">
    <location>
        <begin position="228"/>
        <end position="238"/>
    </location>
</feature>
<dbReference type="OrthoDB" id="10019680at2759"/>
<sequence>MAIPYDPDYETPNHMILWLDVGIGQPGEYRHLKNAFASNSDPTTHITTKLTERDYGNLIRTKDAVPMIFEGVWILLQVFDNEGDCLRAFEKYRNRRIFFITSGSLGQNIVPQILANYPDVFTNRITQSPFNSIYVFCLDMPFHTEWAINYVDYIQMFDFDADLLTCLTHDIANYFVSEGQYLDQNALPQDALVRFGWAKKLLMRYNDMLNRQTSRELDDLEQLIARAEEMKRSQRPDDNTDEQGSACS</sequence>
<dbReference type="EMBL" id="CAJNOQ010039990">
    <property type="protein sequence ID" value="CAF1618459.1"/>
    <property type="molecule type" value="Genomic_DNA"/>
</dbReference>
<gene>
    <name evidence="2" type="ORF">GPM918_LOCUS43574</name>
    <name evidence="3" type="ORF">SRO942_LOCUS45098</name>
</gene>
<dbReference type="EMBL" id="CAJOBC010107037">
    <property type="protein sequence ID" value="CAF4506640.1"/>
    <property type="molecule type" value="Genomic_DNA"/>
</dbReference>
<name>A0A816C0M3_9BILA</name>
<accession>A0A816C0M3</accession>
<feature type="region of interest" description="Disordered" evidence="1">
    <location>
        <begin position="228"/>
        <end position="248"/>
    </location>
</feature>
<keyword evidence="4" id="KW-1185">Reference proteome</keyword>
<comment type="caution">
    <text evidence="2">The sequence shown here is derived from an EMBL/GenBank/DDBJ whole genome shotgun (WGS) entry which is preliminary data.</text>
</comment>
<evidence type="ECO:0000313" key="4">
    <source>
        <dbReference type="Proteomes" id="UP000663829"/>
    </source>
</evidence>
<dbReference type="Proteomes" id="UP000681722">
    <property type="component" value="Unassembled WGS sequence"/>
</dbReference>
<reference evidence="2" key="1">
    <citation type="submission" date="2021-02" db="EMBL/GenBank/DDBJ databases">
        <authorList>
            <person name="Nowell W R."/>
        </authorList>
    </citation>
    <scope>NUCLEOTIDE SEQUENCE</scope>
</reference>
<evidence type="ECO:0000256" key="1">
    <source>
        <dbReference type="SAM" id="MobiDB-lite"/>
    </source>
</evidence>
<dbReference type="Proteomes" id="UP000663829">
    <property type="component" value="Unassembled WGS sequence"/>
</dbReference>